<organism evidence="2">
    <name type="scientific">Rhipicephalus appendiculatus</name>
    <name type="common">Brown ear tick</name>
    <dbReference type="NCBI Taxonomy" id="34631"/>
    <lineage>
        <taxon>Eukaryota</taxon>
        <taxon>Metazoa</taxon>
        <taxon>Ecdysozoa</taxon>
        <taxon>Arthropoda</taxon>
        <taxon>Chelicerata</taxon>
        <taxon>Arachnida</taxon>
        <taxon>Acari</taxon>
        <taxon>Parasitiformes</taxon>
        <taxon>Ixodida</taxon>
        <taxon>Ixodoidea</taxon>
        <taxon>Ixodidae</taxon>
        <taxon>Rhipicephalinae</taxon>
        <taxon>Rhipicephalus</taxon>
        <taxon>Rhipicephalus</taxon>
    </lineage>
</organism>
<evidence type="ECO:0000313" key="2">
    <source>
        <dbReference type="EMBL" id="JAP75878.1"/>
    </source>
</evidence>
<sequence length="116" mass="13258">MAASNVSVLLIVLLADFCEESVAVGGWIEVRPPNSLYYQSLARFTYLEHKPRSAVGLSFLVTQARWRVEEGTVHHMAFIVRRNNTLLEKCIAVIKVPHVFTTRRRSVTKFWCRPVA</sequence>
<feature type="signal peptide" evidence="1">
    <location>
        <begin position="1"/>
        <end position="23"/>
    </location>
</feature>
<feature type="chain" id="PRO_5007284577" evidence="1">
    <location>
        <begin position="24"/>
        <end position="116"/>
    </location>
</feature>
<keyword evidence="1" id="KW-0732">Signal</keyword>
<dbReference type="AlphaFoldDB" id="A0A131YBH2"/>
<dbReference type="InterPro" id="IPR046350">
    <property type="entry name" value="Cystatin_sf"/>
</dbReference>
<name>A0A131YBH2_RHIAP</name>
<dbReference type="Gene3D" id="3.10.450.10">
    <property type="match status" value="1"/>
</dbReference>
<evidence type="ECO:0000256" key="1">
    <source>
        <dbReference type="SAM" id="SignalP"/>
    </source>
</evidence>
<dbReference type="SUPFAM" id="SSF54403">
    <property type="entry name" value="Cystatin/monellin"/>
    <property type="match status" value="1"/>
</dbReference>
<accession>A0A131YBH2</accession>
<protein>
    <submittedName>
        <fullName evidence="2">Cystatin</fullName>
    </submittedName>
</protein>
<proteinExistence type="predicted"/>
<reference evidence="2" key="1">
    <citation type="journal article" date="2016" name="Ticks Tick Borne Dis.">
        <title>De novo assembly and annotation of the salivary gland transcriptome of Rhipicephalus appendiculatus male and female ticks during blood feeding.</title>
        <authorList>
            <person name="de Castro M.H."/>
            <person name="de Klerk D."/>
            <person name="Pienaar R."/>
            <person name="Latif A.A."/>
            <person name="Rees D.J."/>
            <person name="Mans B.J."/>
        </authorList>
    </citation>
    <scope>NUCLEOTIDE SEQUENCE</scope>
    <source>
        <tissue evidence="2">Salivary glands</tissue>
    </source>
</reference>
<dbReference type="EMBL" id="GEDV01012679">
    <property type="protein sequence ID" value="JAP75878.1"/>
    <property type="molecule type" value="Transcribed_RNA"/>
</dbReference>